<dbReference type="GO" id="GO:0006109">
    <property type="term" value="P:regulation of carbohydrate metabolic process"/>
    <property type="evidence" value="ECO:0007669"/>
    <property type="project" value="InterPro"/>
</dbReference>
<evidence type="ECO:0000256" key="6">
    <source>
        <dbReference type="HAMAP-Rule" id="MF_00167"/>
    </source>
</evidence>
<dbReference type="NCBIfam" id="NF002469">
    <property type="entry name" value="PRK01712.1"/>
    <property type="match status" value="1"/>
</dbReference>
<dbReference type="FunFam" id="2.60.40.4380:FF:000002">
    <property type="entry name" value="Translational regulator CsrA"/>
    <property type="match status" value="1"/>
</dbReference>
<evidence type="ECO:0000256" key="5">
    <source>
        <dbReference type="ARBA" id="ARBA00022884"/>
    </source>
</evidence>
<proteinExistence type="inferred from homology"/>
<dbReference type="NCBIfam" id="TIGR00202">
    <property type="entry name" value="csrA"/>
    <property type="match status" value="1"/>
</dbReference>
<dbReference type="Gene3D" id="2.60.40.4380">
    <property type="entry name" value="Translational regulator CsrA"/>
    <property type="match status" value="1"/>
</dbReference>
<keyword evidence="5 6" id="KW-0694">RNA-binding</keyword>
<evidence type="ECO:0000256" key="3">
    <source>
        <dbReference type="ARBA" id="ARBA00022795"/>
    </source>
</evidence>
<evidence type="ECO:0000256" key="4">
    <source>
        <dbReference type="ARBA" id="ARBA00022845"/>
    </source>
</evidence>
<comment type="subcellular location">
    <subcellularLocation>
        <location evidence="6">Cytoplasm</location>
    </subcellularLocation>
</comment>
<keyword evidence="3 6" id="KW-1005">Bacterial flagellum biogenesis</keyword>
<reference evidence="7" key="1">
    <citation type="submission" date="2019-04" db="EMBL/GenBank/DDBJ databases">
        <title>Evolution of Biomass-Degrading Anaerobic Consortia Revealed by Metagenomics.</title>
        <authorList>
            <person name="Peng X."/>
        </authorList>
    </citation>
    <scope>NUCLEOTIDE SEQUENCE</scope>
    <source>
        <strain evidence="7">SIG254</strain>
    </source>
</reference>
<dbReference type="GO" id="GO:1902208">
    <property type="term" value="P:regulation of bacterial-type flagellum assembly"/>
    <property type="evidence" value="ECO:0007669"/>
    <property type="project" value="UniProtKB-UniRule"/>
</dbReference>
<dbReference type="HAMAP" id="MF_00167">
    <property type="entry name" value="CsrA"/>
    <property type="match status" value="1"/>
</dbReference>
<dbReference type="GO" id="GO:0005829">
    <property type="term" value="C:cytosol"/>
    <property type="evidence" value="ECO:0007669"/>
    <property type="project" value="TreeGrafter"/>
</dbReference>
<dbReference type="InterPro" id="IPR036107">
    <property type="entry name" value="CsrA_sf"/>
</dbReference>
<gene>
    <name evidence="6 7" type="primary">csrA</name>
    <name evidence="7" type="ORF">E7215_06520</name>
</gene>
<comment type="caution">
    <text evidence="7">The sequence shown here is derived from an EMBL/GenBank/DDBJ whole genome shotgun (WGS) entry which is preliminary data.</text>
</comment>
<comment type="similarity">
    <text evidence="6">Belongs to the CsrA/RsmA family.</text>
</comment>
<dbReference type="EMBL" id="SVCM01000073">
    <property type="protein sequence ID" value="MBE6059812.1"/>
    <property type="molecule type" value="Genomic_DNA"/>
</dbReference>
<name>A0A927W9S6_9CLOT</name>
<dbReference type="GO" id="GO:0048027">
    <property type="term" value="F:mRNA 5'-UTR binding"/>
    <property type="evidence" value="ECO:0007669"/>
    <property type="project" value="UniProtKB-UniRule"/>
</dbReference>
<protein>
    <recommendedName>
        <fullName evidence="6">Translational regulator CsrA</fullName>
    </recommendedName>
</protein>
<evidence type="ECO:0000256" key="2">
    <source>
        <dbReference type="ARBA" id="ARBA00022491"/>
    </source>
</evidence>
<evidence type="ECO:0000313" key="7">
    <source>
        <dbReference type="EMBL" id="MBE6059812.1"/>
    </source>
</evidence>
<dbReference type="GO" id="GO:0044781">
    <property type="term" value="P:bacterial-type flagellum organization"/>
    <property type="evidence" value="ECO:0007669"/>
    <property type="project" value="UniProtKB-KW"/>
</dbReference>
<dbReference type="InterPro" id="IPR003751">
    <property type="entry name" value="CsrA"/>
</dbReference>
<sequence length="71" mass="7932">MLVVTRKPGEGIKIGDDVEITIVKIDDNSVKVSINAPKEVKILRSELYKEVGEENINASKINMELLPKIKK</sequence>
<dbReference type="Proteomes" id="UP000768462">
    <property type="component" value="Unassembled WGS sequence"/>
</dbReference>
<dbReference type="AlphaFoldDB" id="A0A927W9S6"/>
<evidence type="ECO:0000313" key="8">
    <source>
        <dbReference type="Proteomes" id="UP000768462"/>
    </source>
</evidence>
<dbReference type="PANTHER" id="PTHR34984">
    <property type="entry name" value="CARBON STORAGE REGULATOR"/>
    <property type="match status" value="1"/>
</dbReference>
<evidence type="ECO:0000256" key="1">
    <source>
        <dbReference type="ARBA" id="ARBA00022490"/>
    </source>
</evidence>
<comment type="function">
    <text evidence="6">A translational regulator that binds mRNA to regulate translation initiation and/or mRNA stability. Usually binds in the 5'-UTR at or near the Shine-Dalgarno sequence preventing ribosome-binding, thus repressing translation. Its main target seems to be the major flagellin gene, while its function is anatagonized by FliW.</text>
</comment>
<accession>A0A927W9S6</accession>
<dbReference type="Pfam" id="PF02599">
    <property type="entry name" value="CsrA"/>
    <property type="match status" value="1"/>
</dbReference>
<keyword evidence="4 6" id="KW-0810">Translation regulation</keyword>
<organism evidence="7 8">
    <name type="scientific">Clostridium sulfidigenes</name>
    <dbReference type="NCBI Taxonomy" id="318464"/>
    <lineage>
        <taxon>Bacteria</taxon>
        <taxon>Bacillati</taxon>
        <taxon>Bacillota</taxon>
        <taxon>Clostridia</taxon>
        <taxon>Eubacteriales</taxon>
        <taxon>Clostridiaceae</taxon>
        <taxon>Clostridium</taxon>
    </lineage>
</organism>
<dbReference type="GO" id="GO:0045947">
    <property type="term" value="P:negative regulation of translational initiation"/>
    <property type="evidence" value="ECO:0007669"/>
    <property type="project" value="UniProtKB-UniRule"/>
</dbReference>
<dbReference type="SUPFAM" id="SSF117130">
    <property type="entry name" value="CsrA-like"/>
    <property type="match status" value="1"/>
</dbReference>
<dbReference type="PANTHER" id="PTHR34984:SF1">
    <property type="entry name" value="CARBON STORAGE REGULATOR"/>
    <property type="match status" value="1"/>
</dbReference>
<comment type="subunit">
    <text evidence="6">Homodimer; the beta-strands of each monomer intercalate to form a hydrophobic core, while the alpha-helices form wings that extend away from the core.</text>
</comment>
<keyword evidence="2 6" id="KW-0678">Repressor</keyword>
<keyword evidence="1 6" id="KW-0963">Cytoplasm</keyword>
<dbReference type="GO" id="GO:0006402">
    <property type="term" value="P:mRNA catabolic process"/>
    <property type="evidence" value="ECO:0007669"/>
    <property type="project" value="InterPro"/>
</dbReference>